<evidence type="ECO:0000256" key="2">
    <source>
        <dbReference type="ARBA" id="ARBA00022840"/>
    </source>
</evidence>
<dbReference type="PROSITE" id="PS00688">
    <property type="entry name" value="SIGMA54_INTERACT_3"/>
    <property type="match status" value="1"/>
</dbReference>
<dbReference type="InterPro" id="IPR058031">
    <property type="entry name" value="AAA_lid_NorR"/>
</dbReference>
<dbReference type="PROSITE" id="PS00676">
    <property type="entry name" value="SIGMA54_INTERACT_2"/>
    <property type="match status" value="1"/>
</dbReference>
<dbReference type="Pfam" id="PF25601">
    <property type="entry name" value="AAA_lid_14"/>
    <property type="match status" value="1"/>
</dbReference>
<dbReference type="Gene3D" id="3.40.50.300">
    <property type="entry name" value="P-loop containing nucleotide triphosphate hydrolases"/>
    <property type="match status" value="1"/>
</dbReference>
<sequence length="543" mass="61866">MEDFDFYKDLNLCISSNLNPGNAWSKTFKFLASQFPIDAISLHSYDSQLASLHLQFLVMSDCYLEPDIIVPLYDDIPEIEQSEKQDTAQNFTHCSKWPVAQRHLNALKDYLGNADRAYLVMMLRTEEGVLGHLCLIGKTVDCFTAEHEHKIMLMQSPVSLAMMNMQRHRQTHELKHRLDLQRLQLAGEVKLLKNVSIIGRHSGLRKTMEMVEQLAGKEAPTLILGETGTGKELIADAVQRISPRTDKPYVKINCGAIPETLIDSELFGHQKGAFTGALTTKIGRFEQADGGTLFLDEVGELPPKAQVRLLRVLQNETIERVGGEKPIKVDVRIIAATNRPLETMLQQGTFREDLYYRLNVFPIQLPPLRERDEDIPLLVRHFINQFSQRLKLSDEIQLNPKCRELLQAYSWPGNVRELRNLVERALTISPKGPLNISRYLPQDSSWYISNKNNEDYMKSLVQKEVHKVLEEMDLKASTRQPAHDQSRHAQSLDSVMAEHICTVVEQCHGKINGPGGAAEVLEINPNTLRKRMEKLNIPYGYKR</sequence>
<dbReference type="GO" id="GO:0005524">
    <property type="term" value="F:ATP binding"/>
    <property type="evidence" value="ECO:0007669"/>
    <property type="project" value="UniProtKB-KW"/>
</dbReference>
<dbReference type="GO" id="GO:0003677">
    <property type="term" value="F:DNA binding"/>
    <property type="evidence" value="ECO:0007669"/>
    <property type="project" value="UniProtKB-KW"/>
</dbReference>
<dbReference type="FunFam" id="3.40.50.300:FF:000006">
    <property type="entry name" value="DNA-binding transcriptional regulator NtrC"/>
    <property type="match status" value="1"/>
</dbReference>
<proteinExistence type="predicted"/>
<dbReference type="SMART" id="SM00382">
    <property type="entry name" value="AAA"/>
    <property type="match status" value="1"/>
</dbReference>
<dbReference type="PANTHER" id="PTHR32071:SF117">
    <property type="entry name" value="PTS-DEPENDENT DIHYDROXYACETONE KINASE OPERON REGULATORY PROTEIN-RELATED"/>
    <property type="match status" value="1"/>
</dbReference>
<dbReference type="AlphaFoldDB" id="A0A1H4DF03"/>
<dbReference type="SUPFAM" id="SSF52540">
    <property type="entry name" value="P-loop containing nucleoside triphosphate hydrolases"/>
    <property type="match status" value="1"/>
</dbReference>
<dbReference type="InterPro" id="IPR025944">
    <property type="entry name" value="Sigma_54_int_dom_CS"/>
</dbReference>
<evidence type="ECO:0000259" key="6">
    <source>
        <dbReference type="PROSITE" id="PS50045"/>
    </source>
</evidence>
<dbReference type="InterPro" id="IPR003593">
    <property type="entry name" value="AAA+_ATPase"/>
</dbReference>
<feature type="domain" description="Sigma-54 factor interaction" evidence="6">
    <location>
        <begin position="197"/>
        <end position="427"/>
    </location>
</feature>
<keyword evidence="8" id="KW-1185">Reference proteome</keyword>
<keyword evidence="5" id="KW-0804">Transcription</keyword>
<keyword evidence="4 7" id="KW-0238">DNA-binding</keyword>
<keyword evidence="2" id="KW-0067">ATP-binding</keyword>
<evidence type="ECO:0000256" key="1">
    <source>
        <dbReference type="ARBA" id="ARBA00022741"/>
    </source>
</evidence>
<accession>A0A1H4DF03</accession>
<evidence type="ECO:0000313" key="8">
    <source>
        <dbReference type="Proteomes" id="UP000199409"/>
    </source>
</evidence>
<name>A0A1H4DF03_9BACT</name>
<dbReference type="InterPro" id="IPR027417">
    <property type="entry name" value="P-loop_NTPase"/>
</dbReference>
<dbReference type="RefSeq" id="WP_092350159.1">
    <property type="nucleotide sequence ID" value="NZ_FNQN01000010.1"/>
</dbReference>
<dbReference type="InterPro" id="IPR002078">
    <property type="entry name" value="Sigma_54_int"/>
</dbReference>
<evidence type="ECO:0000256" key="5">
    <source>
        <dbReference type="ARBA" id="ARBA00023163"/>
    </source>
</evidence>
<keyword evidence="1" id="KW-0547">Nucleotide-binding</keyword>
<keyword evidence="3" id="KW-0805">Transcription regulation</keyword>
<dbReference type="Gene3D" id="1.10.10.60">
    <property type="entry name" value="Homeodomain-like"/>
    <property type="match status" value="1"/>
</dbReference>
<dbReference type="EMBL" id="FNQN01000010">
    <property type="protein sequence ID" value="SEA71423.1"/>
    <property type="molecule type" value="Genomic_DNA"/>
</dbReference>
<dbReference type="PANTHER" id="PTHR32071">
    <property type="entry name" value="TRANSCRIPTIONAL REGULATORY PROTEIN"/>
    <property type="match status" value="1"/>
</dbReference>
<evidence type="ECO:0000256" key="3">
    <source>
        <dbReference type="ARBA" id="ARBA00023015"/>
    </source>
</evidence>
<dbReference type="PROSITE" id="PS50045">
    <property type="entry name" value="SIGMA54_INTERACT_4"/>
    <property type="match status" value="1"/>
</dbReference>
<reference evidence="7 8" key="1">
    <citation type="submission" date="2016-10" db="EMBL/GenBank/DDBJ databases">
        <authorList>
            <person name="de Groot N.N."/>
        </authorList>
    </citation>
    <scope>NUCLEOTIDE SEQUENCE [LARGE SCALE GENOMIC DNA]</scope>
    <source>
        <strain evidence="7 8">DSM 7343</strain>
    </source>
</reference>
<dbReference type="STRING" id="37625.SAMN05660420_02928"/>
<evidence type="ECO:0000313" key="7">
    <source>
        <dbReference type="EMBL" id="SEA71423.1"/>
    </source>
</evidence>
<dbReference type="Gene3D" id="1.10.8.60">
    <property type="match status" value="1"/>
</dbReference>
<gene>
    <name evidence="7" type="ORF">SAMN05660420_02928</name>
</gene>
<organism evidence="7 8">
    <name type="scientific">Desulfuromusa kysingii</name>
    <dbReference type="NCBI Taxonomy" id="37625"/>
    <lineage>
        <taxon>Bacteria</taxon>
        <taxon>Pseudomonadati</taxon>
        <taxon>Thermodesulfobacteriota</taxon>
        <taxon>Desulfuromonadia</taxon>
        <taxon>Desulfuromonadales</taxon>
        <taxon>Geopsychrobacteraceae</taxon>
        <taxon>Desulfuromusa</taxon>
    </lineage>
</organism>
<dbReference type="GO" id="GO:0006355">
    <property type="term" value="P:regulation of DNA-templated transcription"/>
    <property type="evidence" value="ECO:0007669"/>
    <property type="project" value="InterPro"/>
</dbReference>
<dbReference type="Pfam" id="PF00158">
    <property type="entry name" value="Sigma54_activat"/>
    <property type="match status" value="1"/>
</dbReference>
<dbReference type="Proteomes" id="UP000199409">
    <property type="component" value="Unassembled WGS sequence"/>
</dbReference>
<dbReference type="CDD" id="cd00009">
    <property type="entry name" value="AAA"/>
    <property type="match status" value="1"/>
</dbReference>
<evidence type="ECO:0000256" key="4">
    <source>
        <dbReference type="ARBA" id="ARBA00023125"/>
    </source>
</evidence>
<protein>
    <submittedName>
        <fullName evidence="7">Transcriptional regulator containing GAF, AAA-type ATPase, and DNA-binding Fis domains</fullName>
    </submittedName>
</protein>
<dbReference type="InterPro" id="IPR025943">
    <property type="entry name" value="Sigma_54_int_dom_ATP-bd_2"/>
</dbReference>
<dbReference type="SUPFAM" id="SSF55781">
    <property type="entry name" value="GAF domain-like"/>
    <property type="match status" value="1"/>
</dbReference>